<feature type="compositionally biased region" description="Basic and acidic residues" evidence="1">
    <location>
        <begin position="1"/>
        <end position="14"/>
    </location>
</feature>
<evidence type="ECO:0000256" key="1">
    <source>
        <dbReference type="SAM" id="MobiDB-lite"/>
    </source>
</evidence>
<organism evidence="2 3">
    <name type="scientific">Symbiodinium pilosum</name>
    <name type="common">Dinoflagellate</name>
    <dbReference type="NCBI Taxonomy" id="2952"/>
    <lineage>
        <taxon>Eukaryota</taxon>
        <taxon>Sar</taxon>
        <taxon>Alveolata</taxon>
        <taxon>Dinophyceae</taxon>
        <taxon>Suessiales</taxon>
        <taxon>Symbiodiniaceae</taxon>
        <taxon>Symbiodinium</taxon>
    </lineage>
</organism>
<name>A0A812XG64_SYMPI</name>
<protein>
    <submittedName>
        <fullName evidence="2">Uncharacterized protein</fullName>
    </submittedName>
</protein>
<dbReference type="EMBL" id="CAJNIZ010045527">
    <property type="protein sequence ID" value="CAE7722784.1"/>
    <property type="molecule type" value="Genomic_DNA"/>
</dbReference>
<evidence type="ECO:0000313" key="2">
    <source>
        <dbReference type="EMBL" id="CAE7722784.1"/>
    </source>
</evidence>
<gene>
    <name evidence="2" type="ORF">SPIL2461_LOCUS20627</name>
</gene>
<reference evidence="2" key="1">
    <citation type="submission" date="2021-02" db="EMBL/GenBank/DDBJ databases">
        <authorList>
            <person name="Dougan E. K."/>
            <person name="Rhodes N."/>
            <person name="Thang M."/>
            <person name="Chan C."/>
        </authorList>
    </citation>
    <scope>NUCLEOTIDE SEQUENCE</scope>
</reference>
<sequence>QAAHEDASELGKDDVEGEEEEERVQDAVVEPPVPPAKTEEAAPANKKKRKDMTREEVLRDNRLRSKLRRLVQSERVSKFPQIEKLWHGTASEHQSLIDKWMENDGNEEKVESTIKLKVGLERKSDEIEEKLTIQQMKDAGFSKQKIAGIVAEGRGEPDKYAPESLADMKFWCVTKESRKKQASQSISAEIKAAVDPSQITDFMRILDGGSSSSGLARSSTAGSLDSLAYLQSVFDGAA</sequence>
<proteinExistence type="predicted"/>
<accession>A0A812XG64</accession>
<dbReference type="AlphaFoldDB" id="A0A812XG64"/>
<evidence type="ECO:0000313" key="3">
    <source>
        <dbReference type="Proteomes" id="UP000649617"/>
    </source>
</evidence>
<dbReference type="Proteomes" id="UP000649617">
    <property type="component" value="Unassembled WGS sequence"/>
</dbReference>
<feature type="region of interest" description="Disordered" evidence="1">
    <location>
        <begin position="1"/>
        <end position="60"/>
    </location>
</feature>
<comment type="caution">
    <text evidence="2">The sequence shown here is derived from an EMBL/GenBank/DDBJ whole genome shotgun (WGS) entry which is preliminary data.</text>
</comment>
<keyword evidence="3" id="KW-1185">Reference proteome</keyword>
<feature type="non-terminal residue" evidence="2">
    <location>
        <position position="1"/>
    </location>
</feature>
<feature type="non-terminal residue" evidence="2">
    <location>
        <position position="238"/>
    </location>
</feature>